<keyword evidence="3" id="KW-1185">Reference proteome</keyword>
<evidence type="ECO:0000313" key="2">
    <source>
        <dbReference type="EMBL" id="MDT0328998.1"/>
    </source>
</evidence>
<dbReference type="Pfam" id="PF09860">
    <property type="entry name" value="DUF2087"/>
    <property type="match status" value="1"/>
</dbReference>
<dbReference type="InterPro" id="IPR018656">
    <property type="entry name" value="DUF2087"/>
</dbReference>
<gene>
    <name evidence="2" type="ORF">RM479_11305</name>
</gene>
<comment type="caution">
    <text evidence="2">The sequence shown here is derived from an EMBL/GenBank/DDBJ whole genome shotgun (WGS) entry which is preliminary data.</text>
</comment>
<dbReference type="Proteomes" id="UP001183390">
    <property type="component" value="Unassembled WGS sequence"/>
</dbReference>
<proteinExistence type="predicted"/>
<reference evidence="3" key="1">
    <citation type="submission" date="2023-07" db="EMBL/GenBank/DDBJ databases">
        <title>30 novel species of actinomycetes from the DSMZ collection.</title>
        <authorList>
            <person name="Nouioui I."/>
        </authorList>
    </citation>
    <scope>NUCLEOTIDE SEQUENCE [LARGE SCALE GENOMIC DNA]</scope>
    <source>
        <strain evidence="3">DSM 44743</strain>
    </source>
</reference>
<sequence length="166" mass="18167">MPHPTQIASALAAPERLELYARVIVAGAAGVPAEEVAAAGPIAARHLARLASAGLVREEEGRMTWVPDAFATALRDQRPARPGDPVDELFRDGRLKAMPTRRALRLGVLDRITRTLFAPGTEYDEKQVDTALRSCFDDHSALRRYLVDEGYLERSADGGVYRSTAR</sequence>
<name>A0ABU2M8K5_9ACTN</name>
<accession>A0ABU2M8K5</accession>
<protein>
    <submittedName>
        <fullName evidence="2">DUF2087 domain-containing protein</fullName>
    </submittedName>
</protein>
<evidence type="ECO:0000313" key="3">
    <source>
        <dbReference type="Proteomes" id="UP001183390"/>
    </source>
</evidence>
<dbReference type="EMBL" id="JAVREP010000006">
    <property type="protein sequence ID" value="MDT0328998.1"/>
    <property type="molecule type" value="Genomic_DNA"/>
</dbReference>
<feature type="domain" description="DUF2087" evidence="1">
    <location>
        <begin position="94"/>
        <end position="162"/>
    </location>
</feature>
<organism evidence="2 3">
    <name type="scientific">Nocardiopsis lambiniae</name>
    <dbReference type="NCBI Taxonomy" id="3075539"/>
    <lineage>
        <taxon>Bacteria</taxon>
        <taxon>Bacillati</taxon>
        <taxon>Actinomycetota</taxon>
        <taxon>Actinomycetes</taxon>
        <taxon>Streptosporangiales</taxon>
        <taxon>Nocardiopsidaceae</taxon>
        <taxon>Nocardiopsis</taxon>
    </lineage>
</organism>
<evidence type="ECO:0000259" key="1">
    <source>
        <dbReference type="Pfam" id="PF09860"/>
    </source>
</evidence>
<dbReference type="RefSeq" id="WP_311511667.1">
    <property type="nucleotide sequence ID" value="NZ_JAVREP010000006.1"/>
</dbReference>